<gene>
    <name evidence="6" type="primary">LOC102806184</name>
</gene>
<feature type="domain" description="C2H2-type" evidence="4">
    <location>
        <begin position="247"/>
        <end position="274"/>
    </location>
</feature>
<evidence type="ECO:0000259" key="4">
    <source>
        <dbReference type="PROSITE" id="PS50157"/>
    </source>
</evidence>
<evidence type="ECO:0000313" key="5">
    <source>
        <dbReference type="Proteomes" id="UP000694865"/>
    </source>
</evidence>
<keyword evidence="1" id="KW-0479">Metal-binding</keyword>
<dbReference type="PROSITE" id="PS00028">
    <property type="entry name" value="ZINC_FINGER_C2H2_1"/>
    <property type="match status" value="11"/>
</dbReference>
<dbReference type="Proteomes" id="UP000694865">
    <property type="component" value="Unplaced"/>
</dbReference>
<dbReference type="Gene3D" id="3.30.160.60">
    <property type="entry name" value="Classic Zinc Finger"/>
    <property type="match status" value="10"/>
</dbReference>
<feature type="domain" description="C2H2-type" evidence="4">
    <location>
        <begin position="471"/>
        <end position="493"/>
    </location>
</feature>
<organism evidence="5 6">
    <name type="scientific">Saccoglossus kowalevskii</name>
    <name type="common">Acorn worm</name>
    <dbReference type="NCBI Taxonomy" id="10224"/>
    <lineage>
        <taxon>Eukaryota</taxon>
        <taxon>Metazoa</taxon>
        <taxon>Hemichordata</taxon>
        <taxon>Enteropneusta</taxon>
        <taxon>Harrimaniidae</taxon>
        <taxon>Saccoglossus</taxon>
    </lineage>
</organism>
<dbReference type="Pfam" id="PF13912">
    <property type="entry name" value="zf-C2H2_6"/>
    <property type="match status" value="2"/>
</dbReference>
<reference evidence="6" key="1">
    <citation type="submission" date="2025-08" db="UniProtKB">
        <authorList>
            <consortium name="RefSeq"/>
        </authorList>
    </citation>
    <scope>IDENTIFICATION</scope>
    <source>
        <tissue evidence="6">Testes</tissue>
    </source>
</reference>
<feature type="domain" description="C2H2-type" evidence="4">
    <location>
        <begin position="303"/>
        <end position="330"/>
    </location>
</feature>
<dbReference type="SMART" id="SM00355">
    <property type="entry name" value="ZnF_C2H2"/>
    <property type="match status" value="11"/>
</dbReference>
<keyword evidence="3" id="KW-0862">Zinc</keyword>
<dbReference type="Pfam" id="PF00096">
    <property type="entry name" value="zf-C2H2"/>
    <property type="match status" value="8"/>
</dbReference>
<feature type="domain" description="C2H2-type" evidence="4">
    <location>
        <begin position="498"/>
        <end position="520"/>
    </location>
</feature>
<feature type="domain" description="C2H2-type" evidence="4">
    <location>
        <begin position="443"/>
        <end position="470"/>
    </location>
</feature>
<evidence type="ECO:0000256" key="2">
    <source>
        <dbReference type="ARBA" id="ARBA00022737"/>
    </source>
</evidence>
<keyword evidence="2" id="KW-0677">Repeat</keyword>
<feature type="domain" description="C2H2-type" evidence="4">
    <location>
        <begin position="331"/>
        <end position="358"/>
    </location>
</feature>
<dbReference type="SUPFAM" id="SSF57667">
    <property type="entry name" value="beta-beta-alpha zinc fingers"/>
    <property type="match status" value="6"/>
</dbReference>
<dbReference type="InterPro" id="IPR013087">
    <property type="entry name" value="Znf_C2H2_type"/>
</dbReference>
<feature type="domain" description="C2H2-type" evidence="4">
    <location>
        <begin position="359"/>
        <end position="386"/>
    </location>
</feature>
<dbReference type="InterPro" id="IPR050758">
    <property type="entry name" value="Znf_C2H2-type"/>
</dbReference>
<sequence>MEEVFCVEDEVKKASSMSKHLWRKEDLQPDLHAAEKSAQCYNRDMAQGTVVTSRLQRHCQRLHTSVQPCECEQCDKSFLGLAKHTPHACAKANEIVYQCTHCSQSFTIECRLKNHVCVHVASDHCKFTPTVQSTSQHEIFSDDLQNNFPMETLVSTEDDHGMKTLQYEIPGKSVLREFHCEAPMEESHSNVTGNMEEGQSSLEKSLQCKNKFLRESQYDIHANTVPPAVFYEKHPEQKHSRTREKVLQCGQCGKRFASQNQLKVHMRIHTGEKPFQCEVCKKCFAYSNVLKIHMGTHSRIRPHQCGMCGKSYVVPSQLKTHMKSHMREKQYQCRQCKKLFPLLSQLNLHKKTHTKESVFHCKQCQKSFSQRRRLEAHMKVHNDEKPYQCDHCEKRYAQQTQLKVHMRTHTGEKPFQCEICRKSFAYSHVWKIHMGTHTQERPHQCVLCGKSYVLPSQLRAHIKTHTGEKPHQCRQCGKRFLLPSQLNTHMKMHEKSLFQCAQCHESFTSQNRLEGHAKMHLENPIEILSTCMVTEEAPLNETLHGTDFIVNRSLGCFLRKHV</sequence>
<feature type="domain" description="C2H2-type" evidence="4">
    <location>
        <begin position="97"/>
        <end position="124"/>
    </location>
</feature>
<dbReference type="InterPro" id="IPR036236">
    <property type="entry name" value="Znf_C2H2_sf"/>
</dbReference>
<dbReference type="RefSeq" id="XP_006812402.1">
    <property type="nucleotide sequence ID" value="XM_006812339.1"/>
</dbReference>
<evidence type="ECO:0000256" key="1">
    <source>
        <dbReference type="ARBA" id="ARBA00022723"/>
    </source>
</evidence>
<dbReference type="PROSITE" id="PS50157">
    <property type="entry name" value="ZINC_FINGER_C2H2_2"/>
    <property type="match status" value="11"/>
</dbReference>
<keyword evidence="5" id="KW-1185">Reference proteome</keyword>
<name>A0ABM0LXB1_SACKO</name>
<feature type="domain" description="C2H2-type" evidence="4">
    <location>
        <begin position="275"/>
        <end position="302"/>
    </location>
</feature>
<feature type="domain" description="C2H2-type" evidence="4">
    <location>
        <begin position="415"/>
        <end position="442"/>
    </location>
</feature>
<keyword evidence="3" id="KW-0863">Zinc-finger</keyword>
<dbReference type="PANTHER" id="PTHR23234">
    <property type="entry name" value="ZNF44 PROTEIN"/>
    <property type="match status" value="1"/>
</dbReference>
<evidence type="ECO:0000256" key="3">
    <source>
        <dbReference type="PROSITE-ProRule" id="PRU00042"/>
    </source>
</evidence>
<proteinExistence type="predicted"/>
<dbReference type="PANTHER" id="PTHR23234:SF10">
    <property type="entry name" value="RIKEN CDNA 6720489N17 GENE-RELATED"/>
    <property type="match status" value="1"/>
</dbReference>
<dbReference type="GeneID" id="102806184"/>
<feature type="domain" description="C2H2-type" evidence="4">
    <location>
        <begin position="387"/>
        <end position="414"/>
    </location>
</feature>
<evidence type="ECO:0000313" key="6">
    <source>
        <dbReference type="RefSeq" id="XP_006812402.1"/>
    </source>
</evidence>
<protein>
    <submittedName>
        <fullName evidence="6">Zinc finger protein 14-like</fullName>
    </submittedName>
</protein>
<accession>A0ABM0LXB1</accession>